<name>A0A330HYW6_9HYPH</name>
<dbReference type="EMBL" id="QMBP01000007">
    <property type="protein sequence ID" value="RAZ89907.1"/>
    <property type="molecule type" value="Genomic_DNA"/>
</dbReference>
<dbReference type="PANTHER" id="PTHR41386">
    <property type="entry name" value="INTEGRAL MEMBRANE PROTEIN-RELATED"/>
    <property type="match status" value="1"/>
</dbReference>
<dbReference type="RefSeq" id="WP_112098628.1">
    <property type="nucleotide sequence ID" value="NZ_QMBP01000007.1"/>
</dbReference>
<gene>
    <name evidence="2" type="ORF">DPM33_17215</name>
</gene>
<feature type="transmembrane region" description="Helical" evidence="1">
    <location>
        <begin position="98"/>
        <end position="117"/>
    </location>
</feature>
<evidence type="ECO:0000313" key="3">
    <source>
        <dbReference type="Proteomes" id="UP000251558"/>
    </source>
</evidence>
<evidence type="ECO:0000313" key="2">
    <source>
        <dbReference type="EMBL" id="RAZ89907.1"/>
    </source>
</evidence>
<evidence type="ECO:0000256" key="1">
    <source>
        <dbReference type="SAM" id="Phobius"/>
    </source>
</evidence>
<accession>A0A330HYW6</accession>
<keyword evidence="1" id="KW-0472">Membrane</keyword>
<dbReference type="InterPro" id="IPR010406">
    <property type="entry name" value="DUF1003"/>
</dbReference>
<protein>
    <submittedName>
        <fullName evidence="2">Cyclic nucleotide-binding protein</fullName>
    </submittedName>
</protein>
<dbReference type="PANTHER" id="PTHR41386:SF1">
    <property type="entry name" value="MEMBRANE PROTEIN"/>
    <property type="match status" value="1"/>
</dbReference>
<reference evidence="2 3" key="2">
    <citation type="submission" date="2018-07" db="EMBL/GenBank/DDBJ databases">
        <title>Diversity of Mesorhizobium strains in Brazil.</title>
        <authorList>
            <person name="Helene L.C.F."/>
            <person name="Dall'Agnol R."/>
            <person name="Delamuta J.R.M."/>
            <person name="Hungria M."/>
        </authorList>
    </citation>
    <scope>NUCLEOTIDE SEQUENCE [LARGE SCALE GENOMIC DNA]</scope>
    <source>
        <strain evidence="2 3">AC99b</strain>
    </source>
</reference>
<dbReference type="AlphaFoldDB" id="A0A330HYW6"/>
<dbReference type="Pfam" id="PF06210">
    <property type="entry name" value="DUF1003"/>
    <property type="match status" value="1"/>
</dbReference>
<keyword evidence="1" id="KW-1133">Transmembrane helix</keyword>
<dbReference type="OrthoDB" id="9795736at2"/>
<dbReference type="Proteomes" id="UP000251558">
    <property type="component" value="Unassembled WGS sequence"/>
</dbReference>
<organism evidence="2 3">
    <name type="scientific">Mesorhizobium hawassense</name>
    <dbReference type="NCBI Taxonomy" id="1209954"/>
    <lineage>
        <taxon>Bacteria</taxon>
        <taxon>Pseudomonadati</taxon>
        <taxon>Pseudomonadota</taxon>
        <taxon>Alphaproteobacteria</taxon>
        <taxon>Hyphomicrobiales</taxon>
        <taxon>Phyllobacteriaceae</taxon>
        <taxon>Mesorhizobium</taxon>
    </lineage>
</organism>
<reference evidence="3" key="1">
    <citation type="submission" date="2018-06" db="EMBL/GenBank/DDBJ databases">
        <authorList>
            <person name="Helene L.C."/>
            <person name="Dall'Agnol R."/>
            <person name="Delamuta J.R."/>
            <person name="Hungria M."/>
        </authorList>
    </citation>
    <scope>NUCLEOTIDE SEQUENCE [LARGE SCALE GENOMIC DNA]</scope>
    <source>
        <strain evidence="3">AC99b</strain>
    </source>
</reference>
<feature type="transmembrane region" description="Helical" evidence="1">
    <location>
        <begin position="66"/>
        <end position="86"/>
    </location>
</feature>
<comment type="caution">
    <text evidence="2">The sequence shown here is derived from an EMBL/GenBank/DDBJ whole genome shotgun (WGS) entry which is preliminary data.</text>
</comment>
<keyword evidence="1" id="KW-0812">Transmembrane</keyword>
<proteinExistence type="predicted"/>
<sequence>MNKIVEDMANRLLKRKPEGLGPLESRVLQSTLERTTITRDTNKAVAFHETYGDRVADSIARIGGSWSFILAFLAFLVVWTAGNAWLLTRDAFDPYPFIFLNLVLSMLAAIQAPVIMMSQNRQTERDRIDAAHDYEVNLKAEIEIMALHEKLDELRHSEIIGMRDEILRMAEQIRRIDEKLSARPATE</sequence>
<keyword evidence="3" id="KW-1185">Reference proteome</keyword>